<evidence type="ECO:0000313" key="2">
    <source>
        <dbReference type="EMBL" id="ABC77535.1"/>
    </source>
</evidence>
<accession>Q2LTX6</accession>
<dbReference type="InParanoid" id="Q2LTX6"/>
<sequence length="346" mass="38718">MFSRALSSVRDFPCAGSPSIRHPHALPGSRSISGKGAEVRARNIKPGFFKNEELAAKDPLARILFQGLWCMADREGRLEDRPARIKAEILPYDACDAESLLASLALGADPFILRYESEGRRFIQIVHFGRHQNPHLKEPKSTIPAPGRHDADTMPEPEKHQASTVQAPEENHPGTVQAPCGHGASPADILIPDSLIPDSLNSLSEDKQPPAPPSCGPPETDPPKRRSSPRGNHFLAHIADEKLRNEISEFGGAINPRKFNAYRWCQAKFSEKKFNPAAILHTLQRIAKEQDTKKDLWPYANKIYEVEYGKFNERDHIERNREYKRDLSQGELVRIGAVFSRLAKPP</sequence>
<evidence type="ECO:0000313" key="3">
    <source>
        <dbReference type="Proteomes" id="UP000001933"/>
    </source>
</evidence>
<evidence type="ECO:0000256" key="1">
    <source>
        <dbReference type="SAM" id="MobiDB-lite"/>
    </source>
</evidence>
<dbReference type="KEGG" id="sat:SYN_01843"/>
<dbReference type="eggNOG" id="ENOG5033070">
    <property type="taxonomic scope" value="Bacteria"/>
</dbReference>
<dbReference type="EMBL" id="CP000252">
    <property type="protein sequence ID" value="ABC77535.1"/>
    <property type="molecule type" value="Genomic_DNA"/>
</dbReference>
<proteinExistence type="predicted"/>
<feature type="compositionally biased region" description="Basic and acidic residues" evidence="1">
    <location>
        <begin position="147"/>
        <end position="161"/>
    </location>
</feature>
<reference evidence="2 3" key="1">
    <citation type="journal article" date="2007" name="Proc. Natl. Acad. Sci. U.S.A.">
        <title>The genome of Syntrophus aciditrophicus: life at the thermodynamic limit of microbial growth.</title>
        <authorList>
            <person name="McInerney M.J."/>
            <person name="Rohlin L."/>
            <person name="Mouttaki H."/>
            <person name="Kim U."/>
            <person name="Krupp R.S."/>
            <person name="Rios-Hernandez L."/>
            <person name="Sieber J."/>
            <person name="Struchtemeyer C.G."/>
            <person name="Bhattacharyya A."/>
            <person name="Campbell J.W."/>
            <person name="Gunsalus R.P."/>
        </authorList>
    </citation>
    <scope>NUCLEOTIDE SEQUENCE [LARGE SCALE GENOMIC DNA]</scope>
    <source>
        <strain evidence="2 3">SB</strain>
    </source>
</reference>
<feature type="compositionally biased region" description="Pro residues" evidence="1">
    <location>
        <begin position="209"/>
        <end position="220"/>
    </location>
</feature>
<dbReference type="AlphaFoldDB" id="Q2LTX6"/>
<dbReference type="Proteomes" id="UP000001933">
    <property type="component" value="Chromosome"/>
</dbReference>
<dbReference type="STRING" id="56780.SYN_01843"/>
<keyword evidence="3" id="KW-1185">Reference proteome</keyword>
<protein>
    <submittedName>
        <fullName evidence="2">Hypothetical cytosolic protein</fullName>
    </submittedName>
</protein>
<dbReference type="HOGENOM" id="CLU_067556_0_0_7"/>
<name>Q2LTX6_SYNAS</name>
<feature type="region of interest" description="Disordered" evidence="1">
    <location>
        <begin position="133"/>
        <end position="231"/>
    </location>
</feature>
<organism evidence="2 3">
    <name type="scientific">Syntrophus aciditrophicus (strain SB)</name>
    <dbReference type="NCBI Taxonomy" id="56780"/>
    <lineage>
        <taxon>Bacteria</taxon>
        <taxon>Pseudomonadati</taxon>
        <taxon>Thermodesulfobacteriota</taxon>
        <taxon>Syntrophia</taxon>
        <taxon>Syntrophales</taxon>
        <taxon>Syntrophaceae</taxon>
        <taxon>Syntrophus</taxon>
    </lineage>
</organism>
<gene>
    <name evidence="2" type="ORF">SYN_01843</name>
</gene>